<keyword evidence="1" id="KW-1133">Transmembrane helix</keyword>
<feature type="transmembrane region" description="Helical" evidence="1">
    <location>
        <begin position="2387"/>
        <end position="2406"/>
    </location>
</feature>
<feature type="transmembrane region" description="Helical" evidence="1">
    <location>
        <begin position="2581"/>
        <end position="2601"/>
    </location>
</feature>
<keyword evidence="3" id="KW-1185">Reference proteome</keyword>
<accession>A0A067D819</accession>
<feature type="transmembrane region" description="Helical" evidence="1">
    <location>
        <begin position="1465"/>
        <end position="1485"/>
    </location>
</feature>
<dbReference type="Proteomes" id="UP000030745">
    <property type="component" value="Unassembled WGS sequence"/>
</dbReference>
<feature type="transmembrane region" description="Helical" evidence="1">
    <location>
        <begin position="3333"/>
        <end position="3349"/>
    </location>
</feature>
<dbReference type="RefSeq" id="XP_012194795.1">
    <property type="nucleotide sequence ID" value="XM_012339405.1"/>
</dbReference>
<feature type="transmembrane region" description="Helical" evidence="1">
    <location>
        <begin position="2471"/>
        <end position="2493"/>
    </location>
</feature>
<feature type="transmembrane region" description="Helical" evidence="1">
    <location>
        <begin position="2298"/>
        <end position="2321"/>
    </location>
</feature>
<evidence type="ECO:0000313" key="2">
    <source>
        <dbReference type="EMBL" id="KDO35147.1"/>
    </source>
</evidence>
<proteinExistence type="predicted"/>
<feature type="transmembrane region" description="Helical" evidence="1">
    <location>
        <begin position="2350"/>
        <end position="2375"/>
    </location>
</feature>
<feature type="transmembrane region" description="Helical" evidence="1">
    <location>
        <begin position="1736"/>
        <end position="1754"/>
    </location>
</feature>
<feature type="transmembrane region" description="Helical" evidence="1">
    <location>
        <begin position="3163"/>
        <end position="3183"/>
    </location>
</feature>
<feature type="transmembrane region" description="Helical" evidence="1">
    <location>
        <begin position="3203"/>
        <end position="3223"/>
    </location>
</feature>
<dbReference type="GeneID" id="24123816"/>
<feature type="transmembrane region" description="Helical" evidence="1">
    <location>
        <begin position="769"/>
        <end position="788"/>
    </location>
</feature>
<keyword evidence="1" id="KW-0812">Transmembrane</keyword>
<sequence length="3441" mass="378908">MIVPEAPRATLVPAGVQRAGRWQQCQAALSAVYLIASMGIGYYYLHLVRSSLASDLWWRGFTTTGAQTFLGDLYHRRLQLSTPVTMSLASPELVLEKTYAGATFMDMSPSLSRHVLLRNLSLESVLPPMRRSSFAWNIRMFTQYCWVDWNHTYELSATAARQRRCYLKQAANAAVYWEPLLRNTVTQDILLGPYGVAMNISLFQYIGATSAGHNWLVSLMHNEWLPEADEVELWRRAGLTYWQTELTNYYEQGLQQTIVVENALGIQQNMTIHLMAQSYRGLALWTLASAYAGVWNDLLECQARRCSLIRGANSYSDNIKQNWEVLLLAIPVNKTLPKLIDANIGPMASIDVRIVPLPPALQAYYANYQRSIVAPLLLSPVTAAGYMQVPALVAAVSPPAWRGVNMTYFGGNPMCLNAKPQLFVQDQFGFYDACDAQAPAIVIGTRPSLLFSLATLAVTDKDMLHRLDVLCSGCARDDGYHDCMATLKPIAAVVTAMDLSSLAIFAGDLALAMMQLNLSMIQLGVNGTSSVFLTQRTIAHGDPWSFFGWTMVYDWLQGTREAVEFDTDTGAYMILTPHTAPSQLPASPLELPNQVCSYVWLILLYSSLLMGVVATLVLLASLRSHGGEVFAFHRVASLVWVGRPFLMLRGTAALVILSTSPMQFASADGITRFVFAPRTPWDVIVLSSEATWITYALVDFALPVAEVHAKFAAPLSALIAWLATLLIEVVAPYEATATFEQSCEIMQLGLAATCAGGVVRIGSRDRLGVLLLVHVSSVIVSFLAVIAWRRRGPIFNVRGSDLLPASAQVFLARPVTWHTRPTTVIMAGMFPLAGRMFVVNLWQVLTVNNTLQLPSQTSYSSIRSFSLWKFGYLEIGGIIYVITSVVASYTYIYISSTAMTNDFWWANFNASGHQTFLTNWFTQQLQTSNHLSRIDLTNLSFSDNSNLYNVSSTTAAVPMLYASMIQDEANSLTNVIAGLRSMDGCLTPWIASSYCYLDFNQTWELATSAYRQAQCRATETTNGAVYLEGLLRNANHEDLQSCWGDSLQIGFFDFLETSLLGQAWLVAMRTNALDVASEAAYWRQHGISVYVTQWQNYKALGVIETYSIQNAFGISYPLTLKYSNGSLHTNQQTSFKMQWPLASLLWAVASNSSGIGGRSLVRQSPTYGFANATVFMALTQNGTISSPLDVGGELFVKAIGPFGSVDLRRVAYPPSLVAWYTRTREILNQRLALANSSVVSAFRSIGSAVSISAAPAAWREGVTTSAFRGGDITCPIQVPGATVNVFYSNVGVCAGHKGDVFIVDGLMTTHALLALGPGFEIGATCAHATMQRSVTCNAVFGASLLFLSSLFTVDEWTTTSSAAPTALLQSELRVAIAHFINASTDDGVGRIELRNATILDPKDPGFHAFGWLYLLEWLHGIREVVEFQSAHGALALLSTRNAVHIGPVNALEIPVNVAFFCRCELLYVSSVLLLVACLAIAYIAATRGCIEGFNMFSLNRVTGLVWLGRPLLLLRGVTALCLLSTAKLDLGYSNGFFHLVSQPQSWFTTIMAASEATWVVYLLNDAFSIVTQQYTAIYADVSSIAVWIAAAIWSLVSPVQHQVTLARTCDAVAVDSQLVCHAGILAIGDVTRFTGLLGLAVALVFGTYAVQRLRFPQLRDTGLRTTLLHATAFHHFKQDGWVFQNVYHMDRASAAFNGLLSLPWGSNVLDIKTWRLYARPVIDIDKTTPPYLAHTIPAYLLITTALGVYFLILIQPSVTNDLWWAGFTTAGAQTFLADVFHRRLQLQAEATLPLCAPEVLVEKNYSVPSFIDMRLSMSRQVLLANISFDAVIPALRQTSFAWNARMFAQYCWVDWNRTYELSITAKRRARCVHQQRENAGAYWEPLLRNSYKLDVLNSTYGVALQIVLFDHIQSSESGAAWLNELWAHPWPSVADENHVWRRAGLTYWQTQLTNYYEQGLQETIMIENALGIRTNVTIHLMAQSYRGLPLWSLVSAYEGIWNDIAECQARNCSLIHGANNYSDSIKLDWERVVYGLKLGTTLPDLIDANMGAMGSIDVFFVQTPSALQQYYAAYQAGAVVPLLKNAPAAEMYKTLAPLTIDAVPRSWRGDAMSYFTGNAMCVSAAQQPFVQDQFGFYDACTVQKPSILVFSRQALLFALVTFESTSRGRVDIPAICGLATTTDDACDVSLATLQRVQHTIQSLPSTDVLSAAMSQLNLTLIQLAMNGSRPTFLTQTVLAAQDAFSFFGWAMVYDWLQGDREVYAFQTDEGSYTLMSPYLAPTPFPANALELPQQACKYVWYILVYSSALMSLVALAVLAAAMHENLHVTGMDLIAFHRVASPTWVGRPFLLLRGVVALTVLATSPVVFVAEASVARFVFEPRPAIDVMVLASEGSWITYVVVDLFLPTAECRARLYAPLSAVMAWCVYVLWETIRPFEASLHVQQTCRVVQLGLRATCSGGVVQVGSAERLFLYVCVGLLSILGAWLLVRLWWGAECPPRGRQSELLPAAAQIFLLAAARPLWFQDPTTTLLAGIVPVRRRFFHVNLWQFVRLNPLLLTSVHPKARTSNVPVTHGRRTSTTVLGIVYVLFSVGGSFTYIYLSSTAMTNDFWWANFNASGHQTFLTNWFTQQLQASNHLSRIDLTNLSFSDNSNLYNLSSTTAAVPMLYASMIQDEANSLTKVIAGLRSMDGCLTPWIASSYCYLDFNQTWELATSAYRQAQCRATETTNGAVYLEGLLRNANHEDLHRCWGNSLEIGFFDYLETSLQGQAWLVAMQTNALDVASEAAYWRQHGISVYVTQWQNYKALGVIETYSIQNAFGISYPLTLKYSNGSLHTNQQTSFKMQWPLASLLWAVASNSSGIGGDSLVRQSPQFAFRNASIATALAMNSTLEYPLDVGLALIAMSLGPFGTIEMRRIAYPATLLAWRQALLATFNAAMAQASDASHEAFRAIGGSVSFTTAPAAWSNRLLGGDLMCPTQSEASFVGIFFSNLGACTFCMGDNQVVDARLGSLALLASGPSVDVAQTCASGTLGTSTACQTFLSATKSYLKTAFSNAAWARVAAASIASKHFVQTQLPVVLVQFMANATGTHFVQSSLFDDVDPGFHLFGWLYVLEWLAGSREVVTFSSADGAYTVLSGRNPVHIGPVNPLEVPVNVALYFRGVLLYVSSVLFFVACLACGYIVSSHGHIEGYNMLALNRVTGLVWIGRPLIFLRGITAVCLLSTAKLDLMQSHGFFYLVSVPQLWLTTVMAAGETTWLVFILNDAFSVATHQYTSLYAAPSSLLVWLVAAIWTLTLPVDHYTDVHRTCIVPAVDLQLVCDSGVIFIGDLSRCLGLLGLVVGLVIASYGIQRLRFPNATDTGIRSHLLYATAYHHFKQDTWVFHGVYHIDRASAVINGLLSLQLRDRRMLLLDIKTWRLFALNLESLVEPDFPHLGSAIPLY</sequence>
<feature type="transmembrane region" description="Helical" evidence="1">
    <location>
        <begin position="870"/>
        <end position="894"/>
    </location>
</feature>
<feature type="transmembrane region" description="Helical" evidence="1">
    <location>
        <begin position="598"/>
        <end position="622"/>
    </location>
</feature>
<keyword evidence="1" id="KW-0472">Membrane</keyword>
<dbReference type="OrthoDB" id="77710at2759"/>
<dbReference type="KEGG" id="spar:SPRG_01214"/>
<dbReference type="VEuPathDB" id="FungiDB:SPRG_01214"/>
<gene>
    <name evidence="2" type="ORF">SPRG_01214</name>
</gene>
<dbReference type="EMBL" id="KK583190">
    <property type="protein sequence ID" value="KDO35147.1"/>
    <property type="molecule type" value="Genomic_DNA"/>
</dbReference>
<protein>
    <submittedName>
        <fullName evidence="2">Uncharacterized protein</fullName>
    </submittedName>
</protein>
<feature type="transmembrane region" description="Helical" evidence="1">
    <location>
        <begin position="2413"/>
        <end position="2431"/>
    </location>
</feature>
<feature type="transmembrane region" description="Helical" evidence="1">
    <location>
        <begin position="711"/>
        <end position="733"/>
    </location>
</feature>
<feature type="transmembrane region" description="Helical" evidence="1">
    <location>
        <begin position="3274"/>
        <end position="3296"/>
    </location>
</feature>
<feature type="transmembrane region" description="Helical" evidence="1">
    <location>
        <begin position="1506"/>
        <end position="1526"/>
    </location>
</feature>
<feature type="transmembrane region" description="Helical" evidence="1">
    <location>
        <begin position="1546"/>
        <end position="1564"/>
    </location>
</feature>
<feature type="transmembrane region" description="Helical" evidence="1">
    <location>
        <begin position="1633"/>
        <end position="1650"/>
    </location>
</feature>
<feature type="transmembrane region" description="Helical" evidence="1">
    <location>
        <begin position="27"/>
        <end position="45"/>
    </location>
</feature>
<feature type="transmembrane region" description="Helical" evidence="1">
    <location>
        <begin position="3235"/>
        <end position="3262"/>
    </location>
</feature>
<feature type="transmembrane region" description="Helical" evidence="1">
    <location>
        <begin position="1576"/>
        <end position="1596"/>
    </location>
</feature>
<reference evidence="2 3" key="1">
    <citation type="journal article" date="2013" name="PLoS Genet.">
        <title>Distinctive expansion of potential virulence genes in the genome of the oomycete fish pathogen Saprolegnia parasitica.</title>
        <authorList>
            <person name="Jiang R.H."/>
            <person name="de Bruijn I."/>
            <person name="Haas B.J."/>
            <person name="Belmonte R."/>
            <person name="Lobach L."/>
            <person name="Christie J."/>
            <person name="van den Ackerveken G."/>
            <person name="Bottin A."/>
            <person name="Bulone V."/>
            <person name="Diaz-Moreno S.M."/>
            <person name="Dumas B."/>
            <person name="Fan L."/>
            <person name="Gaulin E."/>
            <person name="Govers F."/>
            <person name="Grenville-Briggs L.J."/>
            <person name="Horner N.R."/>
            <person name="Levin J.Z."/>
            <person name="Mammella M."/>
            <person name="Meijer H.J."/>
            <person name="Morris P."/>
            <person name="Nusbaum C."/>
            <person name="Oome S."/>
            <person name="Phillips A.J."/>
            <person name="van Rooyen D."/>
            <person name="Rzeszutek E."/>
            <person name="Saraiva M."/>
            <person name="Secombes C.J."/>
            <person name="Seidl M.F."/>
            <person name="Snel B."/>
            <person name="Stassen J.H."/>
            <person name="Sykes S."/>
            <person name="Tripathy S."/>
            <person name="van den Berg H."/>
            <person name="Vega-Arreguin J.C."/>
            <person name="Wawra S."/>
            <person name="Young S.K."/>
            <person name="Zeng Q."/>
            <person name="Dieguez-Uribeondo J."/>
            <person name="Russ C."/>
            <person name="Tyler B.M."/>
            <person name="van West P."/>
        </authorList>
    </citation>
    <scope>NUCLEOTIDE SEQUENCE [LARGE SCALE GENOMIC DNA]</scope>
    <source>
        <strain evidence="2 3">CBS 223.65</strain>
    </source>
</reference>
<evidence type="ECO:0000256" key="1">
    <source>
        <dbReference type="SAM" id="Phobius"/>
    </source>
</evidence>
<name>A0A067D819_SAPPC</name>
<feature type="transmembrane region" description="Helical" evidence="1">
    <location>
        <begin position="634"/>
        <end position="657"/>
    </location>
</feature>
<organism evidence="2 3">
    <name type="scientific">Saprolegnia parasitica (strain CBS 223.65)</name>
    <dbReference type="NCBI Taxonomy" id="695850"/>
    <lineage>
        <taxon>Eukaryota</taxon>
        <taxon>Sar</taxon>
        <taxon>Stramenopiles</taxon>
        <taxon>Oomycota</taxon>
        <taxon>Saprolegniomycetes</taxon>
        <taxon>Saprolegniales</taxon>
        <taxon>Saprolegniaceae</taxon>
        <taxon>Saprolegnia</taxon>
    </lineage>
</organism>
<evidence type="ECO:0000313" key="3">
    <source>
        <dbReference type="Proteomes" id="UP000030745"/>
    </source>
</evidence>